<evidence type="ECO:0008006" key="4">
    <source>
        <dbReference type="Google" id="ProtNLM"/>
    </source>
</evidence>
<feature type="transmembrane region" description="Helical" evidence="1">
    <location>
        <begin position="118"/>
        <end position="135"/>
    </location>
</feature>
<accession>A0A542DVH0</accession>
<comment type="caution">
    <text evidence="2">The sequence shown here is derived from an EMBL/GenBank/DDBJ whole genome shotgun (WGS) entry which is preliminary data.</text>
</comment>
<feature type="transmembrane region" description="Helical" evidence="1">
    <location>
        <begin position="182"/>
        <end position="205"/>
    </location>
</feature>
<evidence type="ECO:0000313" key="3">
    <source>
        <dbReference type="Proteomes" id="UP000317893"/>
    </source>
</evidence>
<keyword evidence="3" id="KW-1185">Reference proteome</keyword>
<keyword evidence="1" id="KW-0812">Transmembrane</keyword>
<organism evidence="2 3">
    <name type="scientific">Lapillicoccus jejuensis</name>
    <dbReference type="NCBI Taxonomy" id="402171"/>
    <lineage>
        <taxon>Bacteria</taxon>
        <taxon>Bacillati</taxon>
        <taxon>Actinomycetota</taxon>
        <taxon>Actinomycetes</taxon>
        <taxon>Micrococcales</taxon>
        <taxon>Intrasporangiaceae</taxon>
        <taxon>Lapillicoccus</taxon>
    </lineage>
</organism>
<dbReference type="NCBIfam" id="NF038065">
    <property type="entry name" value="Pr6Pr"/>
    <property type="match status" value="1"/>
</dbReference>
<evidence type="ECO:0000256" key="1">
    <source>
        <dbReference type="SAM" id="Phobius"/>
    </source>
</evidence>
<dbReference type="InterPro" id="IPR049713">
    <property type="entry name" value="Pr6Pr-like"/>
</dbReference>
<dbReference type="Proteomes" id="UP000317893">
    <property type="component" value="Unassembled WGS sequence"/>
</dbReference>
<gene>
    <name evidence="2" type="ORF">FB458_0148</name>
</gene>
<proteinExistence type="predicted"/>
<evidence type="ECO:0000313" key="2">
    <source>
        <dbReference type="EMBL" id="TQJ07099.1"/>
    </source>
</evidence>
<dbReference type="RefSeq" id="WP_141845892.1">
    <property type="nucleotide sequence ID" value="NZ_BAAAPR010000018.1"/>
</dbReference>
<dbReference type="OrthoDB" id="9809977at2"/>
<feature type="transmembrane region" description="Helical" evidence="1">
    <location>
        <begin position="52"/>
        <end position="74"/>
    </location>
</feature>
<sequence>MERSRLGRYWHLVTFVVAVVAVVLQFAVILRGHTIIDTDVAAAPLGEQVRRFFCYFTIQSNILCAVATGIIVFRRTEGPLFRVLRLASLIGITVTGIVAAIALQPSPSYTASQLLCDRLLHIAVPVLVVVGWVAFGPRGYVGRADVLPALAWPVVWVVATLGLRPVTGWVPYPFLNPDRVGVGGVVVACVVITALFLALAALIVWADPRLRANGREPVTS</sequence>
<reference evidence="2 3" key="1">
    <citation type="submission" date="2019-06" db="EMBL/GenBank/DDBJ databases">
        <title>Sequencing the genomes of 1000 actinobacteria strains.</title>
        <authorList>
            <person name="Klenk H.-P."/>
        </authorList>
    </citation>
    <scope>NUCLEOTIDE SEQUENCE [LARGE SCALE GENOMIC DNA]</scope>
    <source>
        <strain evidence="2 3">DSM 18607</strain>
    </source>
</reference>
<feature type="transmembrane region" description="Helical" evidence="1">
    <location>
        <begin position="86"/>
        <end position="106"/>
    </location>
</feature>
<feature type="transmembrane region" description="Helical" evidence="1">
    <location>
        <begin position="147"/>
        <end position="170"/>
    </location>
</feature>
<protein>
    <recommendedName>
        <fullName evidence="4">FAR-17a/AIG1-like protein</fullName>
    </recommendedName>
</protein>
<keyword evidence="1" id="KW-0472">Membrane</keyword>
<dbReference type="EMBL" id="VFMN01000001">
    <property type="protein sequence ID" value="TQJ07099.1"/>
    <property type="molecule type" value="Genomic_DNA"/>
</dbReference>
<feature type="transmembrane region" description="Helical" evidence="1">
    <location>
        <begin position="12"/>
        <end position="32"/>
    </location>
</feature>
<keyword evidence="1" id="KW-1133">Transmembrane helix</keyword>
<dbReference type="AlphaFoldDB" id="A0A542DVH0"/>
<name>A0A542DVH0_9MICO</name>